<evidence type="ECO:0000256" key="1">
    <source>
        <dbReference type="SAM" id="MobiDB-lite"/>
    </source>
</evidence>
<protein>
    <recommendedName>
        <fullName evidence="3">AT-hook motif nuclear-localized protein</fullName>
    </recommendedName>
</protein>
<evidence type="ECO:0000313" key="2">
    <source>
        <dbReference type="EMBL" id="SPC73575.1"/>
    </source>
</evidence>
<evidence type="ECO:0008006" key="3">
    <source>
        <dbReference type="Google" id="ProtNLM"/>
    </source>
</evidence>
<feature type="region of interest" description="Disordered" evidence="1">
    <location>
        <begin position="58"/>
        <end position="104"/>
    </location>
</feature>
<accession>A0A2N9EFN0</accession>
<gene>
    <name evidence="2" type="ORF">FSB_LOCUS1457</name>
</gene>
<organism evidence="2">
    <name type="scientific">Fagus sylvatica</name>
    <name type="common">Beechnut</name>
    <dbReference type="NCBI Taxonomy" id="28930"/>
    <lineage>
        <taxon>Eukaryota</taxon>
        <taxon>Viridiplantae</taxon>
        <taxon>Streptophyta</taxon>
        <taxon>Embryophyta</taxon>
        <taxon>Tracheophyta</taxon>
        <taxon>Spermatophyta</taxon>
        <taxon>Magnoliopsida</taxon>
        <taxon>eudicotyledons</taxon>
        <taxon>Gunneridae</taxon>
        <taxon>Pentapetalae</taxon>
        <taxon>rosids</taxon>
        <taxon>fabids</taxon>
        <taxon>Fagales</taxon>
        <taxon>Fagaceae</taxon>
        <taxon>Fagus</taxon>
    </lineage>
</organism>
<dbReference type="EMBL" id="OIVN01000064">
    <property type="protein sequence ID" value="SPC73575.1"/>
    <property type="molecule type" value="Genomic_DNA"/>
</dbReference>
<name>A0A2N9EFN0_FAGSY</name>
<feature type="compositionally biased region" description="Low complexity" evidence="1">
    <location>
        <begin position="58"/>
        <end position="81"/>
    </location>
</feature>
<feature type="compositionally biased region" description="Polar residues" evidence="1">
    <location>
        <begin position="19"/>
        <end position="30"/>
    </location>
</feature>
<proteinExistence type="predicted"/>
<sequence length="147" mass="15727">MEPNDNQLTSYFHHHHLQNPISTTAPSPTNGLLPPGDSTSGAHLMYPHPSAVTTTNAITTSTTTATNTNTTAAAAATTSSSPLEGKRKRGRPRKYGTPEQALAAKKGRRCSKRCRNSTAAATNDVVSLDLIFQGEEGPNHLLFFQEI</sequence>
<dbReference type="AlphaFoldDB" id="A0A2N9EFN0"/>
<feature type="region of interest" description="Disordered" evidence="1">
    <location>
        <begin position="18"/>
        <end position="41"/>
    </location>
</feature>
<reference evidence="2" key="1">
    <citation type="submission" date="2018-02" db="EMBL/GenBank/DDBJ databases">
        <authorList>
            <person name="Cohen D.B."/>
            <person name="Kent A.D."/>
        </authorList>
    </citation>
    <scope>NUCLEOTIDE SEQUENCE</scope>
</reference>